<keyword evidence="2" id="KW-0245">EGF-like domain</keyword>
<dbReference type="SMART" id="SM00231">
    <property type="entry name" value="FA58C"/>
    <property type="match status" value="1"/>
</dbReference>
<dbReference type="GeneID" id="109485849"/>
<dbReference type="PROSITE" id="PS00010">
    <property type="entry name" value="ASX_HYDROXYL"/>
    <property type="match status" value="1"/>
</dbReference>
<dbReference type="OrthoDB" id="430340at2759"/>
<dbReference type="PROSITE" id="PS50026">
    <property type="entry name" value="EGF_3"/>
    <property type="match status" value="1"/>
</dbReference>
<dbReference type="CDD" id="cd00054">
    <property type="entry name" value="EGF_CA"/>
    <property type="match status" value="1"/>
</dbReference>
<dbReference type="AlphaFoldDB" id="A0A6P5AFG5"/>
<dbReference type="GO" id="GO:0005509">
    <property type="term" value="F:calcium ion binding"/>
    <property type="evidence" value="ECO:0007669"/>
    <property type="project" value="InterPro"/>
</dbReference>
<gene>
    <name evidence="8" type="primary">LOC109485849</name>
</gene>
<dbReference type="PROSITE" id="PS01186">
    <property type="entry name" value="EGF_2"/>
    <property type="match status" value="1"/>
</dbReference>
<dbReference type="KEGG" id="bbel:109485849"/>
<keyword evidence="4" id="KW-0812">Transmembrane</keyword>
<name>A0A6P5AFG5_BRABE</name>
<evidence type="ECO:0000313" key="8">
    <source>
        <dbReference type="RefSeq" id="XP_019645079.1"/>
    </source>
</evidence>
<accession>A0A6P5AFG5</accession>
<evidence type="ECO:0000256" key="1">
    <source>
        <dbReference type="ARBA" id="ARBA00023157"/>
    </source>
</evidence>
<feature type="disulfide bond" evidence="2">
    <location>
        <begin position="166"/>
        <end position="175"/>
    </location>
</feature>
<keyword evidence="7" id="KW-1185">Reference proteome</keyword>
<dbReference type="Gene3D" id="2.60.120.260">
    <property type="entry name" value="Galactose-binding domain-like"/>
    <property type="match status" value="1"/>
</dbReference>
<feature type="domain" description="F5/8 type C" evidence="5">
    <location>
        <begin position="1"/>
        <end position="138"/>
    </location>
</feature>
<keyword evidence="4" id="KW-0472">Membrane</keyword>
<comment type="caution">
    <text evidence="2">Lacks conserved residue(s) required for the propagation of feature annotation.</text>
</comment>
<feature type="domain" description="EGF-like" evidence="6">
    <location>
        <begin position="140"/>
        <end position="176"/>
    </location>
</feature>
<dbReference type="CDD" id="cd00057">
    <property type="entry name" value="FA58C"/>
    <property type="match status" value="1"/>
</dbReference>
<evidence type="ECO:0000259" key="5">
    <source>
        <dbReference type="PROSITE" id="PS50022"/>
    </source>
</evidence>
<dbReference type="InterPro" id="IPR000742">
    <property type="entry name" value="EGF"/>
</dbReference>
<dbReference type="RefSeq" id="XP_019645079.1">
    <property type="nucleotide sequence ID" value="XM_019789520.1"/>
</dbReference>
<protein>
    <submittedName>
        <fullName evidence="8">Retinoschisin-like</fullName>
    </submittedName>
</protein>
<dbReference type="FunFam" id="2.10.25.10:FF:000061">
    <property type="entry name" value="Delta-like protein"/>
    <property type="match status" value="1"/>
</dbReference>
<keyword evidence="4" id="KW-1133">Transmembrane helix</keyword>
<organism evidence="7 8">
    <name type="scientific">Branchiostoma belcheri</name>
    <name type="common">Amphioxus</name>
    <dbReference type="NCBI Taxonomy" id="7741"/>
    <lineage>
        <taxon>Eukaryota</taxon>
        <taxon>Metazoa</taxon>
        <taxon>Chordata</taxon>
        <taxon>Cephalochordata</taxon>
        <taxon>Leptocardii</taxon>
        <taxon>Amphioxiformes</taxon>
        <taxon>Branchiostomatidae</taxon>
        <taxon>Branchiostoma</taxon>
    </lineage>
</organism>
<dbReference type="SMART" id="SM00181">
    <property type="entry name" value="EGF"/>
    <property type="match status" value="1"/>
</dbReference>
<dbReference type="Proteomes" id="UP000515135">
    <property type="component" value="Unplaced"/>
</dbReference>
<dbReference type="Pfam" id="PF00008">
    <property type="entry name" value="EGF"/>
    <property type="match status" value="1"/>
</dbReference>
<dbReference type="InterPro" id="IPR001881">
    <property type="entry name" value="EGF-like_Ca-bd_dom"/>
</dbReference>
<evidence type="ECO:0000256" key="3">
    <source>
        <dbReference type="SAM" id="MobiDB-lite"/>
    </source>
</evidence>
<evidence type="ECO:0000259" key="6">
    <source>
        <dbReference type="PROSITE" id="PS50026"/>
    </source>
</evidence>
<dbReference type="InterPro" id="IPR008979">
    <property type="entry name" value="Galactose-bd-like_sf"/>
</dbReference>
<dbReference type="SMART" id="SM00179">
    <property type="entry name" value="EGF_CA"/>
    <property type="match status" value="1"/>
</dbReference>
<evidence type="ECO:0000313" key="7">
    <source>
        <dbReference type="Proteomes" id="UP000515135"/>
    </source>
</evidence>
<dbReference type="InterPro" id="IPR000421">
    <property type="entry name" value="FA58C"/>
</dbReference>
<dbReference type="PROSITE" id="PS00022">
    <property type="entry name" value="EGF_1"/>
    <property type="match status" value="1"/>
</dbReference>
<keyword evidence="1 2" id="KW-1015">Disulfide bond</keyword>
<dbReference type="InterPro" id="IPR000152">
    <property type="entry name" value="EGF-type_Asp/Asn_hydroxyl_site"/>
</dbReference>
<feature type="transmembrane region" description="Helical" evidence="4">
    <location>
        <begin position="183"/>
        <end position="208"/>
    </location>
</feature>
<dbReference type="PANTHER" id="PTHR24543">
    <property type="entry name" value="MULTICOPPER OXIDASE-RELATED"/>
    <property type="match status" value="1"/>
</dbReference>
<dbReference type="SUPFAM" id="SSF49785">
    <property type="entry name" value="Galactose-binding domain-like"/>
    <property type="match status" value="1"/>
</dbReference>
<dbReference type="SUPFAM" id="SSF57196">
    <property type="entry name" value="EGF/Laminin"/>
    <property type="match status" value="1"/>
</dbReference>
<dbReference type="Gene3D" id="2.10.25.10">
    <property type="entry name" value="Laminin"/>
    <property type="match status" value="1"/>
</dbReference>
<evidence type="ECO:0000256" key="2">
    <source>
        <dbReference type="PROSITE-ProRule" id="PRU00076"/>
    </source>
</evidence>
<sequence length="256" mass="28349">MQNGLIQNDQINASSYNRTGYESWRARLYGDRAWWMALGDTERWLQVDFRSRVPRVVTGIQTQGLWGGWVTSYTVSYSNDSLDWSMYGGGQILTGNTNGRNDTVQHDFTPPLVTRYLRVNVRAWHDQIARLRMELLGCDGIDNCTPEPCANGATCYDELDTYTCACAPGFTGDKCTIGEGLSAGAIVGTVLGILCFLLMVGILLVYCFKKRLRPSARIQAEVSREDGTDEQANDGNHRNGGKTPSDHGDDLETATN</sequence>
<reference evidence="8" key="1">
    <citation type="submission" date="2025-08" db="UniProtKB">
        <authorList>
            <consortium name="RefSeq"/>
        </authorList>
    </citation>
    <scope>IDENTIFICATION</scope>
    <source>
        <tissue evidence="8">Gonad</tissue>
    </source>
</reference>
<proteinExistence type="predicted"/>
<dbReference type="PROSITE" id="PS50022">
    <property type="entry name" value="FA58C_3"/>
    <property type="match status" value="1"/>
</dbReference>
<feature type="region of interest" description="Disordered" evidence="3">
    <location>
        <begin position="219"/>
        <end position="256"/>
    </location>
</feature>
<evidence type="ECO:0000256" key="4">
    <source>
        <dbReference type="SAM" id="Phobius"/>
    </source>
</evidence>
<dbReference type="Pfam" id="PF00754">
    <property type="entry name" value="F5_F8_type_C"/>
    <property type="match status" value="1"/>
</dbReference>